<dbReference type="GO" id="GO:0005096">
    <property type="term" value="F:GTPase activator activity"/>
    <property type="evidence" value="ECO:0007669"/>
    <property type="project" value="InterPro"/>
</dbReference>
<dbReference type="GO" id="GO:0005765">
    <property type="term" value="C:lysosomal membrane"/>
    <property type="evidence" value="ECO:0007669"/>
    <property type="project" value="TreeGrafter"/>
</dbReference>
<comment type="caution">
    <text evidence="2">The sequence shown here is derived from an EMBL/GenBank/DDBJ whole genome shotgun (WGS) entry which is preliminary data.</text>
</comment>
<organism evidence="2 3">
    <name type="scientific">Parelaphostrongylus tenuis</name>
    <name type="common">Meningeal worm</name>
    <dbReference type="NCBI Taxonomy" id="148309"/>
    <lineage>
        <taxon>Eukaryota</taxon>
        <taxon>Metazoa</taxon>
        <taxon>Ecdysozoa</taxon>
        <taxon>Nematoda</taxon>
        <taxon>Chromadorea</taxon>
        <taxon>Rhabditida</taxon>
        <taxon>Rhabditina</taxon>
        <taxon>Rhabditomorpha</taxon>
        <taxon>Strongyloidea</taxon>
        <taxon>Metastrongylidae</taxon>
        <taxon>Parelaphostrongylus</taxon>
    </lineage>
</organism>
<reference evidence="2" key="1">
    <citation type="submission" date="2021-06" db="EMBL/GenBank/DDBJ databases">
        <title>Parelaphostrongylus tenuis whole genome reference sequence.</title>
        <authorList>
            <person name="Garwood T.J."/>
            <person name="Larsen P.A."/>
            <person name="Fountain-Jones N.M."/>
            <person name="Garbe J.R."/>
            <person name="Macchietto M.G."/>
            <person name="Kania S.A."/>
            <person name="Gerhold R.W."/>
            <person name="Richards J.E."/>
            <person name="Wolf T.M."/>
        </authorList>
    </citation>
    <scope>NUCLEOTIDE SEQUENCE</scope>
    <source>
        <strain evidence="2">MNPRO001-30</strain>
        <tissue evidence="2">Meninges</tissue>
    </source>
</reference>
<dbReference type="GO" id="GO:0034198">
    <property type="term" value="P:cellular response to amino acid starvation"/>
    <property type="evidence" value="ECO:0007669"/>
    <property type="project" value="TreeGrafter"/>
</dbReference>
<dbReference type="AlphaFoldDB" id="A0AAD5NBT2"/>
<gene>
    <name evidence="2" type="ORF">KIN20_025346</name>
</gene>
<accession>A0AAD5NBT2</accession>
<proteinExistence type="predicted"/>
<dbReference type="GO" id="GO:1904262">
    <property type="term" value="P:negative regulation of TORC1 signaling"/>
    <property type="evidence" value="ECO:0007669"/>
    <property type="project" value="TreeGrafter"/>
</dbReference>
<evidence type="ECO:0000313" key="3">
    <source>
        <dbReference type="Proteomes" id="UP001196413"/>
    </source>
</evidence>
<sequence length="262" mass="30406">MRVEFIPNCTPIGPPGECRFRQSAIDLDFVPRDPCLLGEWGRVVYDRSFCDLKTFDLSIKWYMATGQTVADTVYTWQSKISKERFFLFPVPEDPIALPKDVNSNPLRCPIRIQVDKSVVPSNMLERTLQHLLFCFGFCAMECSAEHMNAINTTANPSFMSREYPLENSESNGSSLYIHQTGGMFVSLERPSNESPFFFWAWNHMLAKKYRQDSQCSEAFQDYMLKEFRRYCGNIDNKLQEFYTSMLETINTAESVVFQQPKF</sequence>
<dbReference type="PANTHER" id="PTHR13179:SF8">
    <property type="entry name" value="GATOR COMPLEX PROTEIN DEPDC5"/>
    <property type="match status" value="1"/>
</dbReference>
<dbReference type="PANTHER" id="PTHR13179">
    <property type="entry name" value="DEP DOMAIN CONTAINING PROTEIN 5"/>
    <property type="match status" value="1"/>
</dbReference>
<name>A0AAD5NBT2_PARTN</name>
<feature type="domain" description="DEPDC5 C-terminal" evidence="1">
    <location>
        <begin position="27"/>
        <end position="187"/>
    </location>
</feature>
<dbReference type="Proteomes" id="UP001196413">
    <property type="component" value="Unassembled WGS sequence"/>
</dbReference>
<protein>
    <recommendedName>
        <fullName evidence="1">DEPDC5 C-terminal domain-containing protein</fullName>
    </recommendedName>
</protein>
<dbReference type="GO" id="GO:0010508">
    <property type="term" value="P:positive regulation of autophagy"/>
    <property type="evidence" value="ECO:0007669"/>
    <property type="project" value="TreeGrafter"/>
</dbReference>
<dbReference type="EMBL" id="JAHQIW010005183">
    <property type="protein sequence ID" value="KAJ1365119.1"/>
    <property type="molecule type" value="Genomic_DNA"/>
</dbReference>
<evidence type="ECO:0000313" key="2">
    <source>
        <dbReference type="EMBL" id="KAJ1365119.1"/>
    </source>
</evidence>
<dbReference type="Pfam" id="PF19418">
    <property type="entry name" value="DEPDC5_CTD"/>
    <property type="match status" value="1"/>
</dbReference>
<dbReference type="InterPro" id="IPR027244">
    <property type="entry name" value="IML1"/>
</dbReference>
<dbReference type="GO" id="GO:1990130">
    <property type="term" value="C:GATOR1 complex"/>
    <property type="evidence" value="ECO:0007669"/>
    <property type="project" value="TreeGrafter"/>
</dbReference>
<keyword evidence="3" id="KW-1185">Reference proteome</keyword>
<dbReference type="InterPro" id="IPR045838">
    <property type="entry name" value="DEPDC5_CTD"/>
</dbReference>
<evidence type="ECO:0000259" key="1">
    <source>
        <dbReference type="Pfam" id="PF19418"/>
    </source>
</evidence>